<feature type="domain" description="PWWP" evidence="2">
    <location>
        <begin position="34"/>
        <end position="98"/>
    </location>
</feature>
<protein>
    <recommendedName>
        <fullName evidence="2">PWWP domain-containing protein</fullName>
    </recommendedName>
</protein>
<dbReference type="SUPFAM" id="SSF63748">
    <property type="entry name" value="Tudor/PWWP/MBT"/>
    <property type="match status" value="1"/>
</dbReference>
<dbReference type="SMART" id="SM00293">
    <property type="entry name" value="PWWP"/>
    <property type="match status" value="1"/>
</dbReference>
<gene>
    <name evidence="3" type="ORF">SPRG_15053</name>
</gene>
<dbReference type="GeneID" id="24136823"/>
<dbReference type="PROSITE" id="PS50812">
    <property type="entry name" value="PWWP"/>
    <property type="match status" value="1"/>
</dbReference>
<proteinExistence type="predicted"/>
<evidence type="ECO:0000256" key="1">
    <source>
        <dbReference type="SAM" id="MobiDB-lite"/>
    </source>
</evidence>
<evidence type="ECO:0000313" key="3">
    <source>
        <dbReference type="EMBL" id="KDO19665.1"/>
    </source>
</evidence>
<name>A0A067BSA9_SAPPC</name>
<dbReference type="AlphaFoldDB" id="A0A067BSA9"/>
<sequence>MATQQPRGDRQLRSQQMDASIETSMSSDAVKRHYGEVVWARMDTFPHWPGNVCDPADLDAASMEHLKPKMKTHHWVYFYGTNNCAAIRYKDIVAWSDTSQEYRKPGTALNKKLAADFHKAVALGEGAAGQPIPDRIKWIKEERSKKSSKATKTKQSQGQSTEGAKKLKTDQESRLVLAQSDKPRVRASGFTVDLLAAMERSSMLDEDALSCAFEQNVKAATLQAARKRRQVVSQFEKGVAVANRYKNDLQELVQPGAPARLLKKIDFMISGNITFPTNALYASHLPQFVLGLTKDETFGQAVKDGALQLYKHLTKPPPESPEWSQDSCDSQPECPVRNIVRQELQRALPSPSLCAQIEAMLFDRYGSPCVEYEDRANALAWRLNQSEAFRHRVLTHSVSILNLAFATEEMLDAYAKSLF</sequence>
<dbReference type="VEuPathDB" id="FungiDB:SPRG_15053"/>
<dbReference type="Pfam" id="PF00855">
    <property type="entry name" value="PWWP"/>
    <property type="match status" value="1"/>
</dbReference>
<evidence type="ECO:0000259" key="2">
    <source>
        <dbReference type="PROSITE" id="PS50812"/>
    </source>
</evidence>
<evidence type="ECO:0000313" key="4">
    <source>
        <dbReference type="Proteomes" id="UP000030745"/>
    </source>
</evidence>
<dbReference type="OrthoDB" id="62853at2759"/>
<accession>A0A067BSA9</accession>
<dbReference type="Gene3D" id="2.30.30.140">
    <property type="match status" value="1"/>
</dbReference>
<feature type="region of interest" description="Disordered" evidence="1">
    <location>
        <begin position="1"/>
        <end position="25"/>
    </location>
</feature>
<dbReference type="InterPro" id="IPR000313">
    <property type="entry name" value="PWWP_dom"/>
</dbReference>
<dbReference type="RefSeq" id="XP_012209625.1">
    <property type="nucleotide sequence ID" value="XM_012354235.1"/>
</dbReference>
<organism evidence="3 4">
    <name type="scientific">Saprolegnia parasitica (strain CBS 223.65)</name>
    <dbReference type="NCBI Taxonomy" id="695850"/>
    <lineage>
        <taxon>Eukaryota</taxon>
        <taxon>Sar</taxon>
        <taxon>Stramenopiles</taxon>
        <taxon>Oomycota</taxon>
        <taxon>Saprolegniomycetes</taxon>
        <taxon>Saprolegniales</taxon>
        <taxon>Saprolegniaceae</taxon>
        <taxon>Saprolegnia</taxon>
    </lineage>
</organism>
<reference evidence="3 4" key="1">
    <citation type="journal article" date="2013" name="PLoS Genet.">
        <title>Distinctive expansion of potential virulence genes in the genome of the oomycete fish pathogen Saprolegnia parasitica.</title>
        <authorList>
            <person name="Jiang R.H."/>
            <person name="de Bruijn I."/>
            <person name="Haas B.J."/>
            <person name="Belmonte R."/>
            <person name="Lobach L."/>
            <person name="Christie J."/>
            <person name="van den Ackerveken G."/>
            <person name="Bottin A."/>
            <person name="Bulone V."/>
            <person name="Diaz-Moreno S.M."/>
            <person name="Dumas B."/>
            <person name="Fan L."/>
            <person name="Gaulin E."/>
            <person name="Govers F."/>
            <person name="Grenville-Briggs L.J."/>
            <person name="Horner N.R."/>
            <person name="Levin J.Z."/>
            <person name="Mammella M."/>
            <person name="Meijer H.J."/>
            <person name="Morris P."/>
            <person name="Nusbaum C."/>
            <person name="Oome S."/>
            <person name="Phillips A.J."/>
            <person name="van Rooyen D."/>
            <person name="Rzeszutek E."/>
            <person name="Saraiva M."/>
            <person name="Secombes C.J."/>
            <person name="Seidl M.F."/>
            <person name="Snel B."/>
            <person name="Stassen J.H."/>
            <person name="Sykes S."/>
            <person name="Tripathy S."/>
            <person name="van den Berg H."/>
            <person name="Vega-Arreguin J.C."/>
            <person name="Wawra S."/>
            <person name="Young S.K."/>
            <person name="Zeng Q."/>
            <person name="Dieguez-Uribeondo J."/>
            <person name="Russ C."/>
            <person name="Tyler B.M."/>
            <person name="van West P."/>
        </authorList>
    </citation>
    <scope>NUCLEOTIDE SEQUENCE [LARGE SCALE GENOMIC DNA]</scope>
    <source>
        <strain evidence="3 4">CBS 223.65</strain>
    </source>
</reference>
<dbReference type="Proteomes" id="UP000030745">
    <property type="component" value="Unassembled WGS sequence"/>
</dbReference>
<feature type="region of interest" description="Disordered" evidence="1">
    <location>
        <begin position="141"/>
        <end position="173"/>
    </location>
</feature>
<feature type="compositionally biased region" description="Basic and acidic residues" evidence="1">
    <location>
        <begin position="163"/>
        <end position="173"/>
    </location>
</feature>
<feature type="compositionally biased region" description="Polar residues" evidence="1">
    <location>
        <begin position="13"/>
        <end position="25"/>
    </location>
</feature>
<dbReference type="KEGG" id="spar:SPRG_15053"/>
<dbReference type="EMBL" id="KK583339">
    <property type="protein sequence ID" value="KDO19665.1"/>
    <property type="molecule type" value="Genomic_DNA"/>
</dbReference>
<dbReference type="CDD" id="cd05162">
    <property type="entry name" value="PWWP"/>
    <property type="match status" value="1"/>
</dbReference>
<keyword evidence="4" id="KW-1185">Reference proteome</keyword>
<dbReference type="STRING" id="695850.A0A067BSA9"/>